<feature type="domain" description="IgGFc-binding protein N-terminal" evidence="2">
    <location>
        <begin position="189"/>
        <end position="494"/>
    </location>
</feature>
<evidence type="ECO:0000313" key="3">
    <source>
        <dbReference type="EMBL" id="AKU99055.1"/>
    </source>
</evidence>
<reference evidence="3 4" key="1">
    <citation type="submission" date="2015-08" db="EMBL/GenBank/DDBJ databases">
        <authorList>
            <person name="Babu N.S."/>
            <person name="Beckwith C.J."/>
            <person name="Beseler K.G."/>
            <person name="Brison A."/>
            <person name="Carone J.V."/>
            <person name="Caskin T.P."/>
            <person name="Diamond M."/>
            <person name="Durham M.E."/>
            <person name="Foxe J.M."/>
            <person name="Go M."/>
            <person name="Henderson B.A."/>
            <person name="Jones I.B."/>
            <person name="McGettigan J.A."/>
            <person name="Micheletti S.J."/>
            <person name="Nasrallah M.E."/>
            <person name="Ortiz D."/>
            <person name="Piller C.R."/>
            <person name="Privatt S.R."/>
            <person name="Schneider S.L."/>
            <person name="Sharp S."/>
            <person name="Smith T.C."/>
            <person name="Stanton J.D."/>
            <person name="Ullery H.E."/>
            <person name="Wilson R.J."/>
            <person name="Serrano M.G."/>
            <person name="Buck G."/>
            <person name="Lee V."/>
            <person name="Wang Y."/>
            <person name="Carvalho R."/>
            <person name="Voegtly L."/>
            <person name="Shi R."/>
            <person name="Duckworth R."/>
            <person name="Johnson A."/>
            <person name="Loviza R."/>
            <person name="Walstead R."/>
            <person name="Shah Z."/>
            <person name="Kiflezghi M."/>
            <person name="Wade K."/>
            <person name="Ball S.L."/>
            <person name="Bradley K.W."/>
            <person name="Asai D.J."/>
            <person name="Bowman C.A."/>
            <person name="Russell D.A."/>
            <person name="Pope W.H."/>
            <person name="Jacobs-Sera D."/>
            <person name="Hendrix R.W."/>
            <person name="Hatfull G.F."/>
        </authorList>
    </citation>
    <scope>NUCLEOTIDE SEQUENCE [LARGE SCALE GENOMIC DNA]</scope>
    <source>
        <strain evidence="3 4">DSM 27648</strain>
    </source>
</reference>
<dbReference type="Proteomes" id="UP000064967">
    <property type="component" value="Chromosome"/>
</dbReference>
<gene>
    <name evidence="3" type="ORF">AKJ09_05719</name>
</gene>
<feature type="region of interest" description="Disordered" evidence="1">
    <location>
        <begin position="14"/>
        <end position="40"/>
    </location>
</feature>
<keyword evidence="4" id="KW-1185">Reference proteome</keyword>
<dbReference type="AlphaFoldDB" id="A0A0K1PZU4"/>
<organism evidence="3 4">
    <name type="scientific">Labilithrix luteola</name>
    <dbReference type="NCBI Taxonomy" id="1391654"/>
    <lineage>
        <taxon>Bacteria</taxon>
        <taxon>Pseudomonadati</taxon>
        <taxon>Myxococcota</taxon>
        <taxon>Polyangia</taxon>
        <taxon>Polyangiales</taxon>
        <taxon>Labilitrichaceae</taxon>
        <taxon>Labilithrix</taxon>
    </lineage>
</organism>
<protein>
    <submittedName>
        <fullName evidence="3">Hemagglutinin/hemolysin-related protein</fullName>
    </submittedName>
</protein>
<evidence type="ECO:0000259" key="2">
    <source>
        <dbReference type="Pfam" id="PF17517"/>
    </source>
</evidence>
<dbReference type="EMBL" id="CP012333">
    <property type="protein sequence ID" value="AKU99055.1"/>
    <property type="molecule type" value="Genomic_DNA"/>
</dbReference>
<evidence type="ECO:0000256" key="1">
    <source>
        <dbReference type="SAM" id="MobiDB-lite"/>
    </source>
</evidence>
<dbReference type="STRING" id="1391654.AKJ09_05719"/>
<dbReference type="PANTHER" id="PTHR46534:SF3">
    <property type="entry name" value="IGGFC-BINDING PROTEIN-LIKE"/>
    <property type="match status" value="1"/>
</dbReference>
<accession>A0A0K1PZU4</accession>
<dbReference type="PANTHER" id="PTHR46534">
    <property type="entry name" value="IGGFC_BINDING DOMAIN-CONTAINING PROTEIN"/>
    <property type="match status" value="1"/>
</dbReference>
<dbReference type="Pfam" id="PF17517">
    <property type="entry name" value="IgGFc_binding"/>
    <property type="match status" value="1"/>
</dbReference>
<dbReference type="InterPro" id="IPR035234">
    <property type="entry name" value="IgGFc-bd_N"/>
</dbReference>
<dbReference type="KEGG" id="llu:AKJ09_05719"/>
<proteinExistence type="predicted"/>
<name>A0A0K1PZU4_9BACT</name>
<evidence type="ECO:0000313" key="4">
    <source>
        <dbReference type="Proteomes" id="UP000064967"/>
    </source>
</evidence>
<sequence length="518" mass="53634">MFATGVAVIGGCTSSRRSFGPPPPDGGDTSSFGEAPEGDPCEAAAKSKSYIGCDAWPTPVANVAWSVFDFAVVVANAGTRPANIKVERAGAQVSTATVEPNGLTKIYLPWVPELKGKDSDYCGSVLSALPASVHAAGGAYHLKSDRPVTVYQFNALEYAPVGGPAKKDWTACPGDLGCPGVSCLSYSNDASLLFPTNALTGTYRITGVASANGNSYFAVTATADGTKVKVQLSSTAKVLAGGGLAATDAKGTLEFSMNAGDVVEVAAQSGNDSDLSGSLVIADHPVQVIAGHPCLNVPQGIMACDHLEQSVLPAETLGKHYFVEQPTGPYGAVPGHVVRIYGNVDGTKLTYPQDAPKNAPATIDAGQVVDLGIVEQDFEIVGDQAFAVITLMLGGNAVDPDTNEGDPSMSSLVAVEQYRTKYVFLAPDDYDTSYVDAVHPMTTTLTLDGAPIETAATAIGTSGFGVHRIRLDDKSSRGAHVIESSEPFGLQVLGYGKSTSYQYPAGLDLEHIAPPPLK</sequence>